<dbReference type="Proteomes" id="UP000256779">
    <property type="component" value="Unassembled WGS sequence"/>
</dbReference>
<dbReference type="AlphaFoldDB" id="A0A3D9LH32"/>
<accession>A0A3D9LH32</accession>
<proteinExistence type="inferred from homology"/>
<dbReference type="SUPFAM" id="SSF51645">
    <property type="entry name" value="Malate synthase G"/>
    <property type="match status" value="1"/>
</dbReference>
<dbReference type="InterPro" id="IPR046363">
    <property type="entry name" value="MS_N_TIM-barrel_dom"/>
</dbReference>
<dbReference type="GO" id="GO:0004474">
    <property type="term" value="F:malate synthase activity"/>
    <property type="evidence" value="ECO:0007669"/>
    <property type="project" value="UniProtKB-EC"/>
</dbReference>
<dbReference type="EC" id="2.3.3.9" evidence="2"/>
<dbReference type="InterPro" id="IPR011076">
    <property type="entry name" value="Malate_synth_sf"/>
</dbReference>
<organism evidence="5 6">
    <name type="scientific">Marinoscillum furvescens DSM 4134</name>
    <dbReference type="NCBI Taxonomy" id="1122208"/>
    <lineage>
        <taxon>Bacteria</taxon>
        <taxon>Pseudomonadati</taxon>
        <taxon>Bacteroidota</taxon>
        <taxon>Cytophagia</taxon>
        <taxon>Cytophagales</taxon>
        <taxon>Reichenbachiellaceae</taxon>
        <taxon>Marinoscillum</taxon>
    </lineage>
</organism>
<keyword evidence="6" id="KW-1185">Reference proteome</keyword>
<comment type="similarity">
    <text evidence="1">Belongs to the malate synthase family.</text>
</comment>
<feature type="domain" description="Malate synthase N-terminal" evidence="4">
    <location>
        <begin position="17"/>
        <end position="60"/>
    </location>
</feature>
<dbReference type="PANTHER" id="PTHR42902:SF1">
    <property type="entry name" value="MALATE SYNTHASE 1-RELATED"/>
    <property type="match status" value="1"/>
</dbReference>
<sequence length="410" mass="46014">MLSTLETPIGLELNEAVDTSHSQLLNAQALDFLLALHERFNEPRKELLKYRQLTEKLVDTTSQRPIICQPEQETPHQGLPLPQLTQAVPAEALTKEAQNGHQLVNFNDCASSVEVIEAQEHLTNAIENRDAQEEYQVIFAPRALDFEDRLFMIHDRPGSASLIDFGLFFFHNAHELLRQSFSPTIYLTEVNSVKEAHWWNEVFAFAQSYLGLSNGTLRVIVETSSLWSAIELPKIAEKLSNHLGAIASTPMDYLANFLCKFEEEEHLPNRDQLTLNCPMFTALNDLVVQVAHRHGVPALYNSRGEFTREIDLRLECGFDGEIVASATEAEAVLASYPKECVFNKRYDVTVTTDQLAKTPLGTITMDGVKACYEQAKDGDELARTMLTSWVNCGCKTVSGLTITDELIKDL</sequence>
<evidence type="ECO:0000313" key="6">
    <source>
        <dbReference type="Proteomes" id="UP000256779"/>
    </source>
</evidence>
<evidence type="ECO:0000256" key="2">
    <source>
        <dbReference type="ARBA" id="ARBA00012636"/>
    </source>
</evidence>
<dbReference type="InterPro" id="IPR048356">
    <property type="entry name" value="MS_N"/>
</dbReference>
<evidence type="ECO:0000259" key="4">
    <source>
        <dbReference type="Pfam" id="PF20656"/>
    </source>
</evidence>
<feature type="domain" description="Malate synthase TIM barrel" evidence="3">
    <location>
        <begin position="138"/>
        <end position="299"/>
    </location>
</feature>
<dbReference type="GO" id="GO:0005737">
    <property type="term" value="C:cytoplasm"/>
    <property type="evidence" value="ECO:0007669"/>
    <property type="project" value="TreeGrafter"/>
</dbReference>
<evidence type="ECO:0000259" key="3">
    <source>
        <dbReference type="Pfam" id="PF01274"/>
    </source>
</evidence>
<evidence type="ECO:0000256" key="1">
    <source>
        <dbReference type="ARBA" id="ARBA00006394"/>
    </source>
</evidence>
<dbReference type="EMBL" id="QREG01000001">
    <property type="protein sequence ID" value="REE05918.1"/>
    <property type="molecule type" value="Genomic_DNA"/>
</dbReference>
<dbReference type="InterPro" id="IPR001465">
    <property type="entry name" value="Malate_synthase_TIM"/>
</dbReference>
<comment type="caution">
    <text evidence="5">The sequence shown here is derived from an EMBL/GenBank/DDBJ whole genome shotgun (WGS) entry which is preliminary data.</text>
</comment>
<gene>
    <name evidence="5" type="ORF">C7460_101437</name>
</gene>
<dbReference type="Gene3D" id="3.20.20.360">
    <property type="entry name" value="Malate synthase, domain 3"/>
    <property type="match status" value="1"/>
</dbReference>
<dbReference type="Pfam" id="PF20656">
    <property type="entry name" value="MS_N"/>
    <property type="match status" value="1"/>
</dbReference>
<evidence type="ECO:0000313" key="5">
    <source>
        <dbReference type="EMBL" id="REE05918.1"/>
    </source>
</evidence>
<dbReference type="Pfam" id="PF01274">
    <property type="entry name" value="MS_TIM-barrel"/>
    <property type="match status" value="1"/>
</dbReference>
<protein>
    <recommendedName>
        <fullName evidence="2">malate synthase</fullName>
        <ecNumber evidence="2">2.3.3.9</ecNumber>
    </recommendedName>
</protein>
<dbReference type="PANTHER" id="PTHR42902">
    <property type="entry name" value="MALATE SYNTHASE"/>
    <property type="match status" value="1"/>
</dbReference>
<name>A0A3D9LH32_MARFU</name>
<dbReference type="GO" id="GO:0006097">
    <property type="term" value="P:glyoxylate cycle"/>
    <property type="evidence" value="ECO:0007669"/>
    <property type="project" value="InterPro"/>
</dbReference>
<reference evidence="5 6" key="1">
    <citation type="submission" date="2018-07" db="EMBL/GenBank/DDBJ databases">
        <title>Genomic Encyclopedia of Type Strains, Phase IV (KMG-IV): sequencing the most valuable type-strain genomes for metagenomic binning, comparative biology and taxonomic classification.</title>
        <authorList>
            <person name="Goeker M."/>
        </authorList>
    </citation>
    <scope>NUCLEOTIDE SEQUENCE [LARGE SCALE GENOMIC DNA]</scope>
    <source>
        <strain evidence="5 6">DSM 4134</strain>
    </source>
</reference>
<dbReference type="InterPro" id="IPR006252">
    <property type="entry name" value="Malate_synthA"/>
</dbReference>
<dbReference type="RefSeq" id="WP_170147850.1">
    <property type="nucleotide sequence ID" value="NZ_QREG01000001.1"/>
</dbReference>